<evidence type="ECO:0000256" key="3">
    <source>
        <dbReference type="ARBA" id="ARBA00022679"/>
    </source>
</evidence>
<protein>
    <recommendedName>
        <fullName evidence="6">Rhamnosyltransferase</fullName>
    </recommendedName>
</protein>
<evidence type="ECO:0000256" key="2">
    <source>
        <dbReference type="ARBA" id="ARBA00022676"/>
    </source>
</evidence>
<dbReference type="Gene3D" id="3.90.550.10">
    <property type="entry name" value="Spore Coat Polysaccharide Biosynthesis Protein SpsA, Chain A"/>
    <property type="match status" value="1"/>
</dbReference>
<sequence>MNIFVIIVLYNPTEEDLQHTKHVAEIEAGFIIDNSEKASLPNKIGKMNYICNKKNLGIAEAQNIALQKIISEDSESYVVFFDQDSRFIPTYAKDIVAEHIKIKKEIPNLGLLGPTVLNKETGKEYKSAFHNDAENINNFIPRRDVISSGSCVDIDTLKKVGLNDSALFIDFVDFEWCWRAQKLGFICGITANICIEHKVGSNEISIGNHHVIISSPIREYYSYRNYQWLIRRNYVPLQWKIAQGVKQFLRFLYFPFVVKNGRKHCKYMILGFKDGILSRQKIAQ</sequence>
<proteinExistence type="inferred from homology"/>
<name>A0A096AT43_9BACT</name>
<comment type="similarity">
    <text evidence="1">Belongs to the glycosyltransferase 2 family.</text>
</comment>
<dbReference type="PANTHER" id="PTHR43179">
    <property type="entry name" value="RHAMNOSYLTRANSFERASE WBBL"/>
    <property type="match status" value="1"/>
</dbReference>
<evidence type="ECO:0000313" key="5">
    <source>
        <dbReference type="Proteomes" id="UP000029538"/>
    </source>
</evidence>
<evidence type="ECO:0000256" key="1">
    <source>
        <dbReference type="ARBA" id="ARBA00006739"/>
    </source>
</evidence>
<gene>
    <name evidence="4" type="ORF">HMPREF0654_03295</name>
</gene>
<evidence type="ECO:0008006" key="6">
    <source>
        <dbReference type="Google" id="ProtNLM"/>
    </source>
</evidence>
<keyword evidence="3" id="KW-0808">Transferase</keyword>
<comment type="caution">
    <text evidence="4">The sequence shown here is derived from an EMBL/GenBank/DDBJ whole genome shotgun (WGS) entry which is preliminary data.</text>
</comment>
<reference evidence="4 5" key="1">
    <citation type="submission" date="2014-07" db="EMBL/GenBank/DDBJ databases">
        <authorList>
            <person name="McCorrison J."/>
            <person name="Sanka R."/>
            <person name="Torralba M."/>
            <person name="Gillis M."/>
            <person name="Haft D.H."/>
            <person name="Methe B."/>
            <person name="Sutton G."/>
            <person name="Nelson K.E."/>
        </authorList>
    </citation>
    <scope>NUCLEOTIDE SEQUENCE [LARGE SCALE GENOMIC DNA]</scope>
    <source>
        <strain evidence="4 5">DNF00882</strain>
    </source>
</reference>
<dbReference type="Proteomes" id="UP000029538">
    <property type="component" value="Unassembled WGS sequence"/>
</dbReference>
<dbReference type="EMBL" id="JRNR01000022">
    <property type="protein sequence ID" value="KGF49925.1"/>
    <property type="molecule type" value="Genomic_DNA"/>
</dbReference>
<dbReference type="AlphaFoldDB" id="A0A096AT43"/>
<dbReference type="RefSeq" id="WP_036882557.1">
    <property type="nucleotide sequence ID" value="NZ_JRNR01000022.1"/>
</dbReference>
<organism evidence="4 5">
    <name type="scientific">Prevotella disiens DNF00882</name>
    <dbReference type="NCBI Taxonomy" id="1401075"/>
    <lineage>
        <taxon>Bacteria</taxon>
        <taxon>Pseudomonadati</taxon>
        <taxon>Bacteroidota</taxon>
        <taxon>Bacteroidia</taxon>
        <taxon>Bacteroidales</taxon>
        <taxon>Prevotellaceae</taxon>
        <taxon>Prevotella</taxon>
    </lineage>
</organism>
<accession>A0A096AT43</accession>
<dbReference type="PANTHER" id="PTHR43179:SF12">
    <property type="entry name" value="GALACTOFURANOSYLTRANSFERASE GLFT2"/>
    <property type="match status" value="1"/>
</dbReference>
<evidence type="ECO:0000313" key="4">
    <source>
        <dbReference type="EMBL" id="KGF49925.1"/>
    </source>
</evidence>
<dbReference type="InterPro" id="IPR029044">
    <property type="entry name" value="Nucleotide-diphossugar_trans"/>
</dbReference>
<keyword evidence="2" id="KW-0328">Glycosyltransferase</keyword>
<dbReference type="GO" id="GO:0016757">
    <property type="term" value="F:glycosyltransferase activity"/>
    <property type="evidence" value="ECO:0007669"/>
    <property type="project" value="UniProtKB-KW"/>
</dbReference>
<dbReference type="SUPFAM" id="SSF53448">
    <property type="entry name" value="Nucleotide-diphospho-sugar transferases"/>
    <property type="match status" value="1"/>
</dbReference>